<evidence type="ECO:0000256" key="1">
    <source>
        <dbReference type="SAM" id="MobiDB-lite"/>
    </source>
</evidence>
<protein>
    <submittedName>
        <fullName evidence="2">Uncharacterized protein</fullName>
    </submittedName>
</protein>
<dbReference type="Pfam" id="PF18759">
    <property type="entry name" value="Plavaka"/>
    <property type="match status" value="1"/>
</dbReference>
<dbReference type="EMBL" id="KN819347">
    <property type="protein sequence ID" value="KIJ13945.1"/>
    <property type="molecule type" value="Genomic_DNA"/>
</dbReference>
<keyword evidence="3" id="KW-1185">Reference proteome</keyword>
<dbReference type="InterPro" id="IPR041078">
    <property type="entry name" value="Plavaka"/>
</dbReference>
<name>A0A0C9TEC1_PAXIN</name>
<proteinExistence type="predicted"/>
<gene>
    <name evidence="2" type="ORF">PAXINDRAFT_13269</name>
</gene>
<dbReference type="Proteomes" id="UP000053647">
    <property type="component" value="Unassembled WGS sequence"/>
</dbReference>
<feature type="compositionally biased region" description="Polar residues" evidence="1">
    <location>
        <begin position="467"/>
        <end position="477"/>
    </location>
</feature>
<reference evidence="3" key="2">
    <citation type="submission" date="2015-01" db="EMBL/GenBank/DDBJ databases">
        <title>Evolutionary Origins and Diversification of the Mycorrhizal Mutualists.</title>
        <authorList>
            <consortium name="DOE Joint Genome Institute"/>
            <consortium name="Mycorrhizal Genomics Consortium"/>
            <person name="Kohler A."/>
            <person name="Kuo A."/>
            <person name="Nagy L.G."/>
            <person name="Floudas D."/>
            <person name="Copeland A."/>
            <person name="Barry K.W."/>
            <person name="Cichocki N."/>
            <person name="Veneault-Fourrey C."/>
            <person name="LaButti K."/>
            <person name="Lindquist E.A."/>
            <person name="Lipzen A."/>
            <person name="Lundell T."/>
            <person name="Morin E."/>
            <person name="Murat C."/>
            <person name="Riley R."/>
            <person name="Ohm R."/>
            <person name="Sun H."/>
            <person name="Tunlid A."/>
            <person name="Henrissat B."/>
            <person name="Grigoriev I.V."/>
            <person name="Hibbett D.S."/>
            <person name="Martin F."/>
        </authorList>
    </citation>
    <scope>NUCLEOTIDE SEQUENCE [LARGE SCALE GENOMIC DNA]</scope>
    <source>
        <strain evidence="3">ATCC 200175</strain>
    </source>
</reference>
<organism evidence="2 3">
    <name type="scientific">Paxillus involutus ATCC 200175</name>
    <dbReference type="NCBI Taxonomy" id="664439"/>
    <lineage>
        <taxon>Eukaryota</taxon>
        <taxon>Fungi</taxon>
        <taxon>Dikarya</taxon>
        <taxon>Basidiomycota</taxon>
        <taxon>Agaricomycotina</taxon>
        <taxon>Agaricomycetes</taxon>
        <taxon>Agaricomycetidae</taxon>
        <taxon>Boletales</taxon>
        <taxon>Paxilineae</taxon>
        <taxon>Paxillaceae</taxon>
        <taxon>Paxillus</taxon>
    </lineage>
</organism>
<sequence>MSGDWTWNQSDIIAQDPDTHGSAFVLIILGSDKTTVSVATGQNNYYPLYLSIGNVQNNVRCAHRNAVILVGFLAITKTTKKYSGDEHFRIFKKQLFHSSLSKVLETLKPGMTVLEIMMFVDGHYRKVIYGLGLYITDYEEQVVLAGIVWNWCGRCIGFPWDLDGKYGSCTQELCEALIAEFQEEFDTLWDEWGIIGDIELFTSNFPRLDIHALLAPDLLHQLIKGTFKDHLVDWVGSYLEGIHRSARAKEILDDINKRIAAAPSFSGLRHFAEGRGFSQWTGDDSKALMKVYINTIEGYVPKDMVRTFRAFLEFCYIAWHDIITNDTLEDLEDALKRFHEHCEIFISINVQSNFALPRQHAMKHYPNFICLFGAPNGLCSSITESKHIEAVKRPYRCSSKFNALKQILLTNQQVDKLAASLVDFTARGMLPEPSVISHLRYFENLSAGDDANDALPDDIGGMQATNLNRVQATQQPDQPDATKGEEPEEEEGAVDGECHVP</sequence>
<dbReference type="OrthoDB" id="3199698at2759"/>
<evidence type="ECO:0000313" key="2">
    <source>
        <dbReference type="EMBL" id="KIJ13945.1"/>
    </source>
</evidence>
<dbReference type="AlphaFoldDB" id="A0A0C9TEC1"/>
<dbReference type="HOGENOM" id="CLU_006344_14_1_1"/>
<accession>A0A0C9TEC1</accession>
<reference evidence="2 3" key="1">
    <citation type="submission" date="2014-06" db="EMBL/GenBank/DDBJ databases">
        <authorList>
            <consortium name="DOE Joint Genome Institute"/>
            <person name="Kuo A."/>
            <person name="Kohler A."/>
            <person name="Nagy L.G."/>
            <person name="Floudas D."/>
            <person name="Copeland A."/>
            <person name="Barry K.W."/>
            <person name="Cichocki N."/>
            <person name="Veneault-Fourrey C."/>
            <person name="LaButti K."/>
            <person name="Lindquist E.A."/>
            <person name="Lipzen A."/>
            <person name="Lundell T."/>
            <person name="Morin E."/>
            <person name="Murat C."/>
            <person name="Sun H."/>
            <person name="Tunlid A."/>
            <person name="Henrissat B."/>
            <person name="Grigoriev I.V."/>
            <person name="Hibbett D.S."/>
            <person name="Martin F."/>
            <person name="Nordberg H.P."/>
            <person name="Cantor M.N."/>
            <person name="Hua S.X."/>
        </authorList>
    </citation>
    <scope>NUCLEOTIDE SEQUENCE [LARGE SCALE GENOMIC DNA]</scope>
    <source>
        <strain evidence="2 3">ATCC 200175</strain>
    </source>
</reference>
<evidence type="ECO:0000313" key="3">
    <source>
        <dbReference type="Proteomes" id="UP000053647"/>
    </source>
</evidence>
<feature type="region of interest" description="Disordered" evidence="1">
    <location>
        <begin position="467"/>
        <end position="501"/>
    </location>
</feature>